<dbReference type="STRING" id="870908.SAMN04488044_0825"/>
<organism evidence="1 2">
    <name type="scientific">Cognatishimia maritima</name>
    <dbReference type="NCBI Taxonomy" id="870908"/>
    <lineage>
        <taxon>Bacteria</taxon>
        <taxon>Pseudomonadati</taxon>
        <taxon>Pseudomonadota</taxon>
        <taxon>Alphaproteobacteria</taxon>
        <taxon>Rhodobacterales</taxon>
        <taxon>Paracoccaceae</taxon>
        <taxon>Cognatishimia</taxon>
    </lineage>
</organism>
<dbReference type="EMBL" id="FQWM01000001">
    <property type="protein sequence ID" value="SHG45767.1"/>
    <property type="molecule type" value="Genomic_DNA"/>
</dbReference>
<proteinExistence type="predicted"/>
<reference evidence="2" key="1">
    <citation type="submission" date="2016-11" db="EMBL/GenBank/DDBJ databases">
        <authorList>
            <person name="Varghese N."/>
            <person name="Submissions S."/>
        </authorList>
    </citation>
    <scope>NUCLEOTIDE SEQUENCE [LARGE SCALE GENOMIC DNA]</scope>
    <source>
        <strain evidence="2">DSM 28223</strain>
    </source>
</reference>
<protein>
    <submittedName>
        <fullName evidence="1">Uncharacterized protein</fullName>
    </submittedName>
</protein>
<accession>A0A1M5JYU2</accession>
<evidence type="ECO:0000313" key="2">
    <source>
        <dbReference type="Proteomes" id="UP000184211"/>
    </source>
</evidence>
<dbReference type="AlphaFoldDB" id="A0A1M5JYU2"/>
<dbReference type="Proteomes" id="UP000184211">
    <property type="component" value="Unassembled WGS sequence"/>
</dbReference>
<gene>
    <name evidence="1" type="ORF">SAMN04488044_0825</name>
</gene>
<name>A0A1M5JYU2_9RHOB</name>
<evidence type="ECO:0000313" key="1">
    <source>
        <dbReference type="EMBL" id="SHG45767.1"/>
    </source>
</evidence>
<sequence length="25" mass="2764">MILKARIGEILPILVSSLFTNHAAR</sequence>
<keyword evidence="2" id="KW-1185">Reference proteome</keyword>